<keyword evidence="7 10" id="KW-1133">Transmembrane helix</keyword>
<name>A0A1I2N370_9BACL</name>
<dbReference type="GO" id="GO:0009306">
    <property type="term" value="P:protein secretion"/>
    <property type="evidence" value="ECO:0007669"/>
    <property type="project" value="UniProtKB-UniRule"/>
</dbReference>
<dbReference type="PRINTS" id="PR01651">
    <property type="entry name" value="SECGEXPORT"/>
</dbReference>
<evidence type="ECO:0000256" key="10">
    <source>
        <dbReference type="RuleBase" id="RU365087"/>
    </source>
</evidence>
<comment type="caution">
    <text evidence="10">Lacks conserved residue(s) required for the propagation of feature annotation.</text>
</comment>
<sequence>MELAAKILLAIVSIGLIVVVLLQSGKSAGLSGAIAGGAEHLMGKAKARGIDALLHRITVVLATLFILLTLLVGYFVK</sequence>
<dbReference type="InterPro" id="IPR004692">
    <property type="entry name" value="SecG"/>
</dbReference>
<keyword evidence="5 10" id="KW-0812">Transmembrane</keyword>
<dbReference type="EMBL" id="FOOK01000010">
    <property type="protein sequence ID" value="SFF95976.1"/>
    <property type="molecule type" value="Genomic_DNA"/>
</dbReference>
<dbReference type="AlphaFoldDB" id="A0A1I2N370"/>
<dbReference type="PANTHER" id="PTHR34182">
    <property type="entry name" value="PROTEIN-EXPORT MEMBRANE PROTEIN SECG"/>
    <property type="match status" value="1"/>
</dbReference>
<reference evidence="11 12" key="1">
    <citation type="submission" date="2016-10" db="EMBL/GenBank/DDBJ databases">
        <authorList>
            <person name="de Groot N.N."/>
        </authorList>
    </citation>
    <scope>NUCLEOTIDE SEQUENCE [LARGE SCALE GENOMIC DNA]</scope>
    <source>
        <strain evidence="11 12">DSM 44945</strain>
    </source>
</reference>
<dbReference type="RefSeq" id="WP_092037488.1">
    <property type="nucleotide sequence ID" value="NZ_FOOK01000010.1"/>
</dbReference>
<dbReference type="GO" id="GO:0005886">
    <property type="term" value="C:plasma membrane"/>
    <property type="evidence" value="ECO:0007669"/>
    <property type="project" value="UniProtKB-SubCell"/>
</dbReference>
<dbReference type="Proteomes" id="UP000198661">
    <property type="component" value="Unassembled WGS sequence"/>
</dbReference>
<evidence type="ECO:0000256" key="7">
    <source>
        <dbReference type="ARBA" id="ARBA00022989"/>
    </source>
</evidence>
<evidence type="ECO:0000256" key="4">
    <source>
        <dbReference type="ARBA" id="ARBA00022475"/>
    </source>
</evidence>
<keyword evidence="3 10" id="KW-0813">Transport</keyword>
<organism evidence="11 12">
    <name type="scientific">Planifilum fulgidum</name>
    <dbReference type="NCBI Taxonomy" id="201973"/>
    <lineage>
        <taxon>Bacteria</taxon>
        <taxon>Bacillati</taxon>
        <taxon>Bacillota</taxon>
        <taxon>Bacilli</taxon>
        <taxon>Bacillales</taxon>
        <taxon>Thermoactinomycetaceae</taxon>
        <taxon>Planifilum</taxon>
    </lineage>
</organism>
<feature type="transmembrane region" description="Helical" evidence="10">
    <location>
        <begin position="53"/>
        <end position="76"/>
    </location>
</feature>
<evidence type="ECO:0000256" key="9">
    <source>
        <dbReference type="ARBA" id="ARBA00023136"/>
    </source>
</evidence>
<keyword evidence="4 10" id="KW-1003">Cell membrane</keyword>
<evidence type="ECO:0000256" key="2">
    <source>
        <dbReference type="ARBA" id="ARBA00008445"/>
    </source>
</evidence>
<evidence type="ECO:0000256" key="8">
    <source>
        <dbReference type="ARBA" id="ARBA00023010"/>
    </source>
</evidence>
<evidence type="ECO:0000256" key="3">
    <source>
        <dbReference type="ARBA" id="ARBA00022448"/>
    </source>
</evidence>
<keyword evidence="8 10" id="KW-0811">Translocation</keyword>
<evidence type="ECO:0000256" key="6">
    <source>
        <dbReference type="ARBA" id="ARBA00022927"/>
    </source>
</evidence>
<keyword evidence="12" id="KW-1185">Reference proteome</keyword>
<keyword evidence="6 10" id="KW-0653">Protein transport</keyword>
<evidence type="ECO:0000256" key="5">
    <source>
        <dbReference type="ARBA" id="ARBA00022692"/>
    </source>
</evidence>
<dbReference type="STRING" id="201973.SAMN04488025_11026"/>
<dbReference type="Pfam" id="PF03840">
    <property type="entry name" value="SecG"/>
    <property type="match status" value="1"/>
</dbReference>
<dbReference type="PANTHER" id="PTHR34182:SF1">
    <property type="entry name" value="PROTEIN-EXPORT MEMBRANE PROTEIN SECG"/>
    <property type="match status" value="1"/>
</dbReference>
<evidence type="ECO:0000256" key="1">
    <source>
        <dbReference type="ARBA" id="ARBA00004651"/>
    </source>
</evidence>
<proteinExistence type="inferred from homology"/>
<gene>
    <name evidence="11" type="ORF">SAMN04488025_11026</name>
</gene>
<evidence type="ECO:0000313" key="11">
    <source>
        <dbReference type="EMBL" id="SFF95976.1"/>
    </source>
</evidence>
<dbReference type="GO" id="GO:0043952">
    <property type="term" value="P:protein transport by the Sec complex"/>
    <property type="evidence" value="ECO:0007669"/>
    <property type="project" value="TreeGrafter"/>
</dbReference>
<dbReference type="GO" id="GO:0015450">
    <property type="term" value="F:protein-transporting ATPase activity"/>
    <property type="evidence" value="ECO:0007669"/>
    <property type="project" value="UniProtKB-UniRule"/>
</dbReference>
<comment type="subcellular location">
    <subcellularLocation>
        <location evidence="1 10">Cell membrane</location>
        <topology evidence="1 10">Multi-pass membrane protein</topology>
    </subcellularLocation>
</comment>
<evidence type="ECO:0000313" key="12">
    <source>
        <dbReference type="Proteomes" id="UP000198661"/>
    </source>
</evidence>
<comment type="similarity">
    <text evidence="2 10">Belongs to the SecG family.</text>
</comment>
<dbReference type="GO" id="GO:0065002">
    <property type="term" value="P:intracellular protein transmembrane transport"/>
    <property type="evidence" value="ECO:0007669"/>
    <property type="project" value="TreeGrafter"/>
</dbReference>
<keyword evidence="9 10" id="KW-0472">Membrane</keyword>
<accession>A0A1I2N370</accession>
<comment type="function">
    <text evidence="10">Involved in protein export. Participates in an early event of protein translocation.</text>
</comment>
<dbReference type="NCBIfam" id="TIGR00810">
    <property type="entry name" value="secG"/>
    <property type="match status" value="1"/>
</dbReference>
<protein>
    <recommendedName>
        <fullName evidence="10">Protein-export membrane protein SecG</fullName>
    </recommendedName>
</protein>